<dbReference type="EMBL" id="KQ422987">
    <property type="protein sequence ID" value="KOF73813.1"/>
    <property type="molecule type" value="Genomic_DNA"/>
</dbReference>
<proteinExistence type="predicted"/>
<keyword evidence="1" id="KW-0472">Membrane</keyword>
<name>A0A0L8GA89_OCTBM</name>
<feature type="transmembrane region" description="Helical" evidence="1">
    <location>
        <begin position="12"/>
        <end position="37"/>
    </location>
</feature>
<reference evidence="2" key="1">
    <citation type="submission" date="2015-07" db="EMBL/GenBank/DDBJ databases">
        <title>MeaNS - Measles Nucleotide Surveillance Program.</title>
        <authorList>
            <person name="Tran T."/>
            <person name="Druce J."/>
        </authorList>
    </citation>
    <scope>NUCLEOTIDE SEQUENCE</scope>
    <source>
        <strain evidence="2">UCB-OBI-ISO-001</strain>
        <tissue evidence="2">Gonad</tissue>
    </source>
</reference>
<evidence type="ECO:0000256" key="1">
    <source>
        <dbReference type="SAM" id="Phobius"/>
    </source>
</evidence>
<accession>A0A0L8GA89</accession>
<protein>
    <submittedName>
        <fullName evidence="2">Uncharacterized protein</fullName>
    </submittedName>
</protein>
<keyword evidence="1" id="KW-1133">Transmembrane helix</keyword>
<dbReference type="AlphaFoldDB" id="A0A0L8GA89"/>
<dbReference type="PANTHER" id="PTHR39948:SF1">
    <property type="entry name" value="GEO11419P1"/>
    <property type="match status" value="1"/>
</dbReference>
<dbReference type="PANTHER" id="PTHR39948">
    <property type="entry name" value="GEO11419P1"/>
    <property type="match status" value="1"/>
</dbReference>
<organism evidence="2">
    <name type="scientific">Octopus bimaculoides</name>
    <name type="common">California two-spotted octopus</name>
    <dbReference type="NCBI Taxonomy" id="37653"/>
    <lineage>
        <taxon>Eukaryota</taxon>
        <taxon>Metazoa</taxon>
        <taxon>Spiralia</taxon>
        <taxon>Lophotrochozoa</taxon>
        <taxon>Mollusca</taxon>
        <taxon>Cephalopoda</taxon>
        <taxon>Coleoidea</taxon>
        <taxon>Octopodiformes</taxon>
        <taxon>Octopoda</taxon>
        <taxon>Incirrata</taxon>
        <taxon>Octopodidae</taxon>
        <taxon>Octopus</taxon>
    </lineage>
</organism>
<keyword evidence="1" id="KW-0812">Transmembrane</keyword>
<sequence length="75" mass="8367">MAEICPGLLWAIVWFLLLIFVGWPLGFMIAFLYIFLLPFGVCLEPIKGVCDALLKVVQFPLTFAENMVAMKSPCG</sequence>
<evidence type="ECO:0000313" key="2">
    <source>
        <dbReference type="EMBL" id="KOF73813.1"/>
    </source>
</evidence>
<gene>
    <name evidence="2" type="ORF">OCBIM_22037269mg</name>
</gene>